<evidence type="ECO:0000256" key="1">
    <source>
        <dbReference type="SAM" id="MobiDB-lite"/>
    </source>
</evidence>
<accession>A0A0L0CG48</accession>
<evidence type="ECO:0000313" key="2">
    <source>
        <dbReference type="EMBL" id="KNC31225.1"/>
    </source>
</evidence>
<protein>
    <submittedName>
        <fullName evidence="2">Uncharacterized protein</fullName>
    </submittedName>
</protein>
<proteinExistence type="predicted"/>
<dbReference type="AlphaFoldDB" id="A0A0L0CG48"/>
<keyword evidence="3" id="KW-1185">Reference proteome</keyword>
<dbReference type="Proteomes" id="UP000037069">
    <property type="component" value="Unassembled WGS sequence"/>
</dbReference>
<gene>
    <name evidence="2" type="ORF">FF38_14410</name>
</gene>
<dbReference type="EMBL" id="JRES01000438">
    <property type="protein sequence ID" value="KNC31225.1"/>
    <property type="molecule type" value="Genomic_DNA"/>
</dbReference>
<sequence length="121" mass="14501">MYIHAQILKQPRQKIVVEVVYIAKTIAAVDILRVQHYNIDCELNNCFLIDPFVDGFFINPTSKKIRKRYEFVLLRRKKLLRQESYSYCGRYLLRERLCGQGDTSKQYESNTPRRQKRDIAR</sequence>
<reference evidence="2 3" key="1">
    <citation type="journal article" date="2015" name="Nat. Commun.">
        <title>Lucilia cuprina genome unlocks parasitic fly biology to underpin future interventions.</title>
        <authorList>
            <person name="Anstead C.A."/>
            <person name="Korhonen P.K."/>
            <person name="Young N.D."/>
            <person name="Hall R.S."/>
            <person name="Jex A.R."/>
            <person name="Murali S.C."/>
            <person name="Hughes D.S."/>
            <person name="Lee S.F."/>
            <person name="Perry T."/>
            <person name="Stroehlein A.J."/>
            <person name="Ansell B.R."/>
            <person name="Breugelmans B."/>
            <person name="Hofmann A."/>
            <person name="Qu J."/>
            <person name="Dugan S."/>
            <person name="Lee S.L."/>
            <person name="Chao H."/>
            <person name="Dinh H."/>
            <person name="Han Y."/>
            <person name="Doddapaneni H.V."/>
            <person name="Worley K.C."/>
            <person name="Muzny D.M."/>
            <person name="Ioannidis P."/>
            <person name="Waterhouse R.M."/>
            <person name="Zdobnov E.M."/>
            <person name="James P.J."/>
            <person name="Bagnall N.H."/>
            <person name="Kotze A.C."/>
            <person name="Gibbs R.A."/>
            <person name="Richards S."/>
            <person name="Batterham P."/>
            <person name="Gasser R.B."/>
        </authorList>
    </citation>
    <scope>NUCLEOTIDE SEQUENCE [LARGE SCALE GENOMIC DNA]</scope>
    <source>
        <strain evidence="2 3">LS</strain>
        <tissue evidence="2">Full body</tissue>
    </source>
</reference>
<feature type="compositionally biased region" description="Polar residues" evidence="1">
    <location>
        <begin position="101"/>
        <end position="112"/>
    </location>
</feature>
<evidence type="ECO:0000313" key="3">
    <source>
        <dbReference type="Proteomes" id="UP000037069"/>
    </source>
</evidence>
<feature type="region of interest" description="Disordered" evidence="1">
    <location>
        <begin position="101"/>
        <end position="121"/>
    </location>
</feature>
<comment type="caution">
    <text evidence="2">The sequence shown here is derived from an EMBL/GenBank/DDBJ whole genome shotgun (WGS) entry which is preliminary data.</text>
</comment>
<organism evidence="2 3">
    <name type="scientific">Lucilia cuprina</name>
    <name type="common">Green bottle fly</name>
    <name type="synonym">Australian sheep blowfly</name>
    <dbReference type="NCBI Taxonomy" id="7375"/>
    <lineage>
        <taxon>Eukaryota</taxon>
        <taxon>Metazoa</taxon>
        <taxon>Ecdysozoa</taxon>
        <taxon>Arthropoda</taxon>
        <taxon>Hexapoda</taxon>
        <taxon>Insecta</taxon>
        <taxon>Pterygota</taxon>
        <taxon>Neoptera</taxon>
        <taxon>Endopterygota</taxon>
        <taxon>Diptera</taxon>
        <taxon>Brachycera</taxon>
        <taxon>Muscomorpha</taxon>
        <taxon>Oestroidea</taxon>
        <taxon>Calliphoridae</taxon>
        <taxon>Luciliinae</taxon>
        <taxon>Lucilia</taxon>
    </lineage>
</organism>
<name>A0A0L0CG48_LUCCU</name>